<organism evidence="7">
    <name type="scientific">Lichtheimia ramosa</name>
    <dbReference type="NCBI Taxonomy" id="688394"/>
    <lineage>
        <taxon>Eukaryota</taxon>
        <taxon>Fungi</taxon>
        <taxon>Fungi incertae sedis</taxon>
        <taxon>Mucoromycota</taxon>
        <taxon>Mucoromycotina</taxon>
        <taxon>Mucoromycetes</taxon>
        <taxon>Mucorales</taxon>
        <taxon>Lichtheimiaceae</taxon>
        <taxon>Lichtheimia</taxon>
    </lineage>
</organism>
<dbReference type="GO" id="GO:0008270">
    <property type="term" value="F:zinc ion binding"/>
    <property type="evidence" value="ECO:0007669"/>
    <property type="project" value="UniProtKB-KW"/>
</dbReference>
<dbReference type="Gene3D" id="3.30.40.10">
    <property type="entry name" value="Zinc/RING finger domain, C3HC4 (zinc finger)"/>
    <property type="match status" value="1"/>
</dbReference>
<dbReference type="CDD" id="cd16454">
    <property type="entry name" value="RING-H2_PA-TM-RING"/>
    <property type="match status" value="1"/>
</dbReference>
<dbReference type="OrthoDB" id="8062037at2759"/>
<feature type="region of interest" description="Disordered" evidence="5">
    <location>
        <begin position="284"/>
        <end position="307"/>
    </location>
</feature>
<evidence type="ECO:0000256" key="2">
    <source>
        <dbReference type="ARBA" id="ARBA00022771"/>
    </source>
</evidence>
<keyword evidence="3" id="KW-0862">Zinc</keyword>
<evidence type="ECO:0000313" key="7">
    <source>
        <dbReference type="EMBL" id="CDS10153.1"/>
    </source>
</evidence>
<feature type="compositionally biased region" description="Acidic residues" evidence="5">
    <location>
        <begin position="351"/>
        <end position="375"/>
    </location>
</feature>
<feature type="compositionally biased region" description="Acidic residues" evidence="5">
    <location>
        <begin position="75"/>
        <end position="114"/>
    </location>
</feature>
<evidence type="ECO:0000256" key="5">
    <source>
        <dbReference type="SAM" id="MobiDB-lite"/>
    </source>
</evidence>
<dbReference type="PANTHER" id="PTHR45931">
    <property type="entry name" value="SI:CH211-59O9.10"/>
    <property type="match status" value="1"/>
</dbReference>
<feature type="region of interest" description="Disordered" evidence="5">
    <location>
        <begin position="351"/>
        <end position="376"/>
    </location>
</feature>
<dbReference type="PANTHER" id="PTHR45931:SF3">
    <property type="entry name" value="RING ZINC FINGER-CONTAINING PROTEIN"/>
    <property type="match status" value="1"/>
</dbReference>
<dbReference type="PROSITE" id="PS50089">
    <property type="entry name" value="ZF_RING_2"/>
    <property type="match status" value="1"/>
</dbReference>
<name>A0A077WSV0_9FUNG</name>
<evidence type="ECO:0000256" key="3">
    <source>
        <dbReference type="ARBA" id="ARBA00022833"/>
    </source>
</evidence>
<reference evidence="7" key="1">
    <citation type="journal article" date="2014" name="Genome Announc.">
        <title>De novo whole-genome sequence and genome annotation of Lichtheimia ramosa.</title>
        <authorList>
            <person name="Linde J."/>
            <person name="Schwartze V."/>
            <person name="Binder U."/>
            <person name="Lass-Florl C."/>
            <person name="Voigt K."/>
            <person name="Horn F."/>
        </authorList>
    </citation>
    <scope>NUCLEOTIDE SEQUENCE</scope>
    <source>
        <strain evidence="7">JMRC FSU:6197</strain>
    </source>
</reference>
<evidence type="ECO:0000259" key="6">
    <source>
        <dbReference type="PROSITE" id="PS50089"/>
    </source>
</evidence>
<sequence length="440" mass="51390">MTHRYFCHACQAYQDVVMAPTPTCCVCHSQFVEQTPSQEATTPPVDIDNELSQRLSHTTLGEAPCQSPPRTTDSQQEEANTDSDDDIYTDDDDEDYEDVDDSDDYEDEDDDYDEEDEISAFIESHHRHESRHHHHFYDQDEWDYDIDRYYDEILDYNNHASGFYDGMDDIAPQWSSYLGSHLDIEESNHTWENFLRAMFWPNEDQDRPAPATQSDIDQLEKRQLKEGDAGIDTECSICQENFGVDNEIMILPCKHEYHGLCIQRWLQVSATCPMCRCNIISPEESQRRRQQEPQVTSHPNSLGGRTFTFTSADRRHAIGIMVADVSTLPHHHHHHHPAYLEDDFDYYDDYDDLEDEYDDEDDEDEEDQDEWDQVDQQEPISHGRWRHHHHPTYGPMFICPHGHVVPGFNRLRRVSITEITAHSTSQVGEVHQPNPMDEVD</sequence>
<accession>A0A077WSV0</accession>
<keyword evidence="2 4" id="KW-0863">Zinc-finger</keyword>
<dbReference type="SUPFAM" id="SSF57850">
    <property type="entry name" value="RING/U-box"/>
    <property type="match status" value="1"/>
</dbReference>
<dbReference type="SMART" id="SM00184">
    <property type="entry name" value="RING"/>
    <property type="match status" value="1"/>
</dbReference>
<dbReference type="InterPro" id="IPR013083">
    <property type="entry name" value="Znf_RING/FYVE/PHD"/>
</dbReference>
<gene>
    <name evidence="7" type="ORF">LRAMOSA02830</name>
</gene>
<protein>
    <recommendedName>
        <fullName evidence="6">RING-type domain-containing protein</fullName>
    </recommendedName>
</protein>
<dbReference type="Pfam" id="PF13639">
    <property type="entry name" value="zf-RING_2"/>
    <property type="match status" value="1"/>
</dbReference>
<evidence type="ECO:0000256" key="1">
    <source>
        <dbReference type="ARBA" id="ARBA00022723"/>
    </source>
</evidence>
<dbReference type="AlphaFoldDB" id="A0A077WSV0"/>
<dbReference type="InterPro" id="IPR001841">
    <property type="entry name" value="Znf_RING"/>
</dbReference>
<feature type="domain" description="RING-type" evidence="6">
    <location>
        <begin position="235"/>
        <end position="276"/>
    </location>
</feature>
<evidence type="ECO:0000256" key="4">
    <source>
        <dbReference type="PROSITE-ProRule" id="PRU00175"/>
    </source>
</evidence>
<feature type="region of interest" description="Disordered" evidence="5">
    <location>
        <begin position="59"/>
        <end position="114"/>
    </location>
</feature>
<dbReference type="GO" id="GO:0006511">
    <property type="term" value="P:ubiquitin-dependent protein catabolic process"/>
    <property type="evidence" value="ECO:0007669"/>
    <property type="project" value="TreeGrafter"/>
</dbReference>
<proteinExistence type="predicted"/>
<keyword evidence="1" id="KW-0479">Metal-binding</keyword>
<dbReference type="EMBL" id="LK023335">
    <property type="protein sequence ID" value="CDS10153.1"/>
    <property type="molecule type" value="Genomic_DNA"/>
</dbReference>
<dbReference type="GO" id="GO:0005634">
    <property type="term" value="C:nucleus"/>
    <property type="evidence" value="ECO:0007669"/>
    <property type="project" value="TreeGrafter"/>
</dbReference>
<feature type="region of interest" description="Disordered" evidence="5">
    <location>
        <begin position="420"/>
        <end position="440"/>
    </location>
</feature>
<dbReference type="InterPro" id="IPR051834">
    <property type="entry name" value="RING_finger_E3_ligase"/>
</dbReference>
<dbReference type="GO" id="GO:0061630">
    <property type="term" value="F:ubiquitin protein ligase activity"/>
    <property type="evidence" value="ECO:0007669"/>
    <property type="project" value="TreeGrafter"/>
</dbReference>